<evidence type="ECO:0000313" key="1">
    <source>
        <dbReference type="EMBL" id="KAF9449724.1"/>
    </source>
</evidence>
<reference evidence="1" key="1">
    <citation type="submission" date="2020-11" db="EMBL/GenBank/DDBJ databases">
        <authorList>
            <consortium name="DOE Joint Genome Institute"/>
            <person name="Ahrendt S."/>
            <person name="Riley R."/>
            <person name="Andreopoulos W."/>
            <person name="Labutti K."/>
            <person name="Pangilinan J."/>
            <person name="Ruiz-Duenas F.J."/>
            <person name="Barrasa J.M."/>
            <person name="Sanchez-Garcia M."/>
            <person name="Camarero S."/>
            <person name="Miyauchi S."/>
            <person name="Serrano A."/>
            <person name="Linde D."/>
            <person name="Babiker R."/>
            <person name="Drula E."/>
            <person name="Ayuso-Fernandez I."/>
            <person name="Pacheco R."/>
            <person name="Padilla G."/>
            <person name="Ferreira P."/>
            <person name="Barriuso J."/>
            <person name="Kellner H."/>
            <person name="Castanera R."/>
            <person name="Alfaro M."/>
            <person name="Ramirez L."/>
            <person name="Pisabarro A.G."/>
            <person name="Kuo A."/>
            <person name="Tritt A."/>
            <person name="Lipzen A."/>
            <person name="He G."/>
            <person name="Yan M."/>
            <person name="Ng V."/>
            <person name="Cullen D."/>
            <person name="Martin F."/>
            <person name="Rosso M.-N."/>
            <person name="Henrissat B."/>
            <person name="Hibbett D."/>
            <person name="Martinez A.T."/>
            <person name="Grigoriev I.V."/>
        </authorList>
    </citation>
    <scope>NUCLEOTIDE SEQUENCE</scope>
    <source>
        <strain evidence="1">MF-IS2</strain>
    </source>
</reference>
<gene>
    <name evidence="1" type="ORF">P691DRAFT_537914</name>
</gene>
<evidence type="ECO:0000313" key="2">
    <source>
        <dbReference type="Proteomes" id="UP000807342"/>
    </source>
</evidence>
<protein>
    <submittedName>
        <fullName evidence="1">Uncharacterized protein</fullName>
    </submittedName>
</protein>
<sequence>MPFFHRSSEFNISGGHFYDSTSQIIINNNGPGTVLGENKGTTNIYVGGTPKDCSSGAQYHQGSSTQQQPASTLDHHIGIWRFSSL</sequence>
<dbReference type="Proteomes" id="UP000807342">
    <property type="component" value="Unassembled WGS sequence"/>
</dbReference>
<proteinExistence type="predicted"/>
<accession>A0A9P6C5V1</accession>
<name>A0A9P6C5V1_9AGAR</name>
<comment type="caution">
    <text evidence="1">The sequence shown here is derived from an EMBL/GenBank/DDBJ whole genome shotgun (WGS) entry which is preliminary data.</text>
</comment>
<keyword evidence="2" id="KW-1185">Reference proteome</keyword>
<dbReference type="EMBL" id="MU151122">
    <property type="protein sequence ID" value="KAF9449724.1"/>
    <property type="molecule type" value="Genomic_DNA"/>
</dbReference>
<organism evidence="1 2">
    <name type="scientific">Macrolepiota fuliginosa MF-IS2</name>
    <dbReference type="NCBI Taxonomy" id="1400762"/>
    <lineage>
        <taxon>Eukaryota</taxon>
        <taxon>Fungi</taxon>
        <taxon>Dikarya</taxon>
        <taxon>Basidiomycota</taxon>
        <taxon>Agaricomycotina</taxon>
        <taxon>Agaricomycetes</taxon>
        <taxon>Agaricomycetidae</taxon>
        <taxon>Agaricales</taxon>
        <taxon>Agaricineae</taxon>
        <taxon>Agaricaceae</taxon>
        <taxon>Macrolepiota</taxon>
    </lineage>
</organism>
<dbReference type="AlphaFoldDB" id="A0A9P6C5V1"/>